<evidence type="ECO:0000256" key="1">
    <source>
        <dbReference type="SAM" id="MobiDB-lite"/>
    </source>
</evidence>
<proteinExistence type="predicted"/>
<feature type="region of interest" description="Disordered" evidence="1">
    <location>
        <begin position="132"/>
        <end position="161"/>
    </location>
</feature>
<name>A0A7C9CNJ7_OPUST</name>
<reference evidence="2" key="1">
    <citation type="journal article" date="2013" name="J. Plant Res.">
        <title>Effect of fungi and light on seed germination of three Opuntia species from semiarid lands of central Mexico.</title>
        <authorList>
            <person name="Delgado-Sanchez P."/>
            <person name="Jimenez-Bremont J.F."/>
            <person name="Guerrero-Gonzalez Mde L."/>
            <person name="Flores J."/>
        </authorList>
    </citation>
    <scope>NUCLEOTIDE SEQUENCE</scope>
    <source>
        <tissue evidence="2">Cladode</tissue>
    </source>
</reference>
<reference evidence="2" key="2">
    <citation type="submission" date="2020-07" db="EMBL/GenBank/DDBJ databases">
        <authorList>
            <person name="Vera ALvarez R."/>
            <person name="Arias-Moreno D.M."/>
            <person name="Jimenez-Jacinto V."/>
            <person name="Jimenez-Bremont J.F."/>
            <person name="Swaminathan K."/>
            <person name="Moose S.P."/>
            <person name="Guerrero-Gonzalez M.L."/>
            <person name="Marino-Ramirez L."/>
            <person name="Landsman D."/>
            <person name="Rodriguez-Kessler M."/>
            <person name="Delgado-Sanchez P."/>
        </authorList>
    </citation>
    <scope>NUCLEOTIDE SEQUENCE</scope>
    <source>
        <tissue evidence="2">Cladode</tissue>
    </source>
</reference>
<feature type="compositionally biased region" description="Basic and acidic residues" evidence="1">
    <location>
        <begin position="140"/>
        <end position="151"/>
    </location>
</feature>
<dbReference type="PANTHER" id="PTHR37261:SF1">
    <property type="entry name" value="40S RIBOSOMAL PROTEIN S27"/>
    <property type="match status" value="1"/>
</dbReference>
<sequence>METETLNTSSTSSSTTTSSWPIIRGSIDDSVTFESSISAANSDSDHTDALKCKPPLILRRPSPDSGPCEITIRLAHQHEVRQVYVRSTARMYEIYCAADEKGGNEYLCTVRCGLAAQSDEPVQVTDAVGCMSSSHSGSNRCEEQGHSRAESRSSINEDGWVDIDPSGFNGGERSLPNKKESCSETGNQDFFEATAEISDADPLIYQSLEQAKCNNGMILLQQQEARA</sequence>
<protein>
    <submittedName>
        <fullName evidence="2">Uncharacterized protein</fullName>
    </submittedName>
</protein>
<accession>A0A7C9CNJ7</accession>
<feature type="region of interest" description="Disordered" evidence="1">
    <location>
        <begin position="1"/>
        <end position="21"/>
    </location>
</feature>
<evidence type="ECO:0000313" key="2">
    <source>
        <dbReference type="EMBL" id="MBA4620243.1"/>
    </source>
</evidence>
<organism evidence="2">
    <name type="scientific">Opuntia streptacantha</name>
    <name type="common">Prickly pear cactus</name>
    <name type="synonym">Opuntia cardona</name>
    <dbReference type="NCBI Taxonomy" id="393608"/>
    <lineage>
        <taxon>Eukaryota</taxon>
        <taxon>Viridiplantae</taxon>
        <taxon>Streptophyta</taxon>
        <taxon>Embryophyta</taxon>
        <taxon>Tracheophyta</taxon>
        <taxon>Spermatophyta</taxon>
        <taxon>Magnoliopsida</taxon>
        <taxon>eudicotyledons</taxon>
        <taxon>Gunneridae</taxon>
        <taxon>Pentapetalae</taxon>
        <taxon>Caryophyllales</taxon>
        <taxon>Cactineae</taxon>
        <taxon>Cactaceae</taxon>
        <taxon>Opuntioideae</taxon>
        <taxon>Opuntia</taxon>
    </lineage>
</organism>
<feature type="compositionally biased region" description="Low complexity" evidence="1">
    <location>
        <begin position="8"/>
        <end position="19"/>
    </location>
</feature>
<dbReference type="PANTHER" id="PTHR37261">
    <property type="entry name" value="40S RIBOSOMAL PROTEIN S27"/>
    <property type="match status" value="1"/>
</dbReference>
<dbReference type="EMBL" id="GISG01029782">
    <property type="protein sequence ID" value="MBA4620243.1"/>
    <property type="molecule type" value="Transcribed_RNA"/>
</dbReference>
<dbReference type="AlphaFoldDB" id="A0A7C9CNJ7"/>